<dbReference type="Gene3D" id="2.30.30.30">
    <property type="match status" value="1"/>
</dbReference>
<keyword evidence="5" id="KW-0699">rRNA-binding</keyword>
<dbReference type="InterPro" id="IPR005824">
    <property type="entry name" value="KOW"/>
</dbReference>
<dbReference type="Pfam" id="PF17136">
    <property type="entry name" value="ribosomal_L24"/>
    <property type="match status" value="1"/>
</dbReference>
<evidence type="ECO:0000256" key="6">
    <source>
        <dbReference type="RuleBase" id="RU003477"/>
    </source>
</evidence>
<evidence type="ECO:0000256" key="2">
    <source>
        <dbReference type="ARBA" id="ARBA00022980"/>
    </source>
</evidence>
<name>A0A845DEP7_9BACT</name>
<evidence type="ECO:0000259" key="7">
    <source>
        <dbReference type="SMART" id="SM00739"/>
    </source>
</evidence>
<dbReference type="Proteomes" id="UP000449092">
    <property type="component" value="Unassembled WGS sequence"/>
</dbReference>
<gene>
    <name evidence="5" type="primary">rplX</name>
    <name evidence="8" type="ORF">F4X82_03175</name>
</gene>
<evidence type="ECO:0000313" key="9">
    <source>
        <dbReference type="Proteomes" id="UP000449092"/>
    </source>
</evidence>
<dbReference type="GO" id="GO:0005840">
    <property type="term" value="C:ribosome"/>
    <property type="evidence" value="ECO:0007669"/>
    <property type="project" value="UniProtKB-KW"/>
</dbReference>
<dbReference type="SMART" id="SM00739">
    <property type="entry name" value="KOW"/>
    <property type="match status" value="1"/>
</dbReference>
<dbReference type="InterPro" id="IPR003256">
    <property type="entry name" value="Ribosomal_uL24"/>
</dbReference>
<dbReference type="NCBIfam" id="TIGR01079">
    <property type="entry name" value="rplX_bact"/>
    <property type="match status" value="1"/>
</dbReference>
<evidence type="ECO:0000256" key="1">
    <source>
        <dbReference type="ARBA" id="ARBA00010618"/>
    </source>
</evidence>
<dbReference type="CDD" id="cd06089">
    <property type="entry name" value="KOW_RPL26"/>
    <property type="match status" value="1"/>
</dbReference>
<comment type="similarity">
    <text evidence="1 5 6">Belongs to the universal ribosomal protein uL24 family.</text>
</comment>
<comment type="subunit">
    <text evidence="5">Part of the 50S ribosomal subunit.</text>
</comment>
<evidence type="ECO:0000256" key="5">
    <source>
        <dbReference type="HAMAP-Rule" id="MF_01326"/>
    </source>
</evidence>
<dbReference type="InterPro" id="IPR041988">
    <property type="entry name" value="Ribosomal_uL24_KOW"/>
</dbReference>
<feature type="domain" description="KOW" evidence="7">
    <location>
        <begin position="2"/>
        <end position="29"/>
    </location>
</feature>
<dbReference type="InterPro" id="IPR014722">
    <property type="entry name" value="Rib_uL2_dom2"/>
</dbReference>
<dbReference type="GO" id="GO:0003735">
    <property type="term" value="F:structural constituent of ribosome"/>
    <property type="evidence" value="ECO:0007669"/>
    <property type="project" value="InterPro"/>
</dbReference>
<dbReference type="InterPro" id="IPR057264">
    <property type="entry name" value="Ribosomal_uL24_C"/>
</dbReference>
<comment type="function">
    <text evidence="5">One of two assembly initiator proteins, it binds directly to the 5'-end of the 23S rRNA, where it nucleates assembly of the 50S subunit.</text>
</comment>
<sequence>MRIKKGDTILVIQGKSRNKSGKVLYVLPKENRVVVEGVNTVKRHLRPRQQGEKGQIIEKPSPIDASNVQLVCSSCNKATRVRMRQSGKDKYRACVKCDGDIATNK</sequence>
<keyword evidence="3 5" id="KW-0687">Ribonucleoprotein</keyword>
<comment type="function">
    <text evidence="5">One of the proteins that surrounds the polypeptide exit tunnel on the outside of the subunit.</text>
</comment>
<dbReference type="AlphaFoldDB" id="A0A845DEP7"/>
<dbReference type="PROSITE" id="PS01108">
    <property type="entry name" value="RIBOSOMAL_L24"/>
    <property type="match status" value="1"/>
</dbReference>
<evidence type="ECO:0000256" key="3">
    <source>
        <dbReference type="ARBA" id="ARBA00023274"/>
    </source>
</evidence>
<organism evidence="8 9">
    <name type="scientific">Candidatus Spechtbacteria bacterium SB0662_bin_43</name>
    <dbReference type="NCBI Taxonomy" id="2604897"/>
    <lineage>
        <taxon>Bacteria</taxon>
        <taxon>Candidatus Spechtiibacteriota</taxon>
    </lineage>
</organism>
<proteinExistence type="inferred from homology"/>
<dbReference type="InterPro" id="IPR008991">
    <property type="entry name" value="Translation_prot_SH3-like_sf"/>
</dbReference>
<protein>
    <recommendedName>
        <fullName evidence="4 5">Large ribosomal subunit protein uL24</fullName>
    </recommendedName>
</protein>
<reference evidence="8 9" key="1">
    <citation type="submission" date="2019-09" db="EMBL/GenBank/DDBJ databases">
        <title>Characterisation of the sponge microbiome using genome-centric metagenomics.</title>
        <authorList>
            <person name="Engelberts J.P."/>
            <person name="Robbins S.J."/>
            <person name="De Goeij J.M."/>
            <person name="Aranda M."/>
            <person name="Bell S.C."/>
            <person name="Webster N.S."/>
        </authorList>
    </citation>
    <scope>NUCLEOTIDE SEQUENCE [LARGE SCALE GENOMIC DNA]</scope>
    <source>
        <strain evidence="8">SB0662_bin_43</strain>
    </source>
</reference>
<dbReference type="Pfam" id="PF00467">
    <property type="entry name" value="KOW"/>
    <property type="match status" value="1"/>
</dbReference>
<dbReference type="EMBL" id="VXOY01000027">
    <property type="protein sequence ID" value="MYE38491.1"/>
    <property type="molecule type" value="Genomic_DNA"/>
</dbReference>
<evidence type="ECO:0000313" key="8">
    <source>
        <dbReference type="EMBL" id="MYE38491.1"/>
    </source>
</evidence>
<evidence type="ECO:0000256" key="4">
    <source>
        <dbReference type="ARBA" id="ARBA00035206"/>
    </source>
</evidence>
<dbReference type="GO" id="GO:0006412">
    <property type="term" value="P:translation"/>
    <property type="evidence" value="ECO:0007669"/>
    <property type="project" value="UniProtKB-UniRule"/>
</dbReference>
<dbReference type="SUPFAM" id="SSF50104">
    <property type="entry name" value="Translation proteins SH3-like domain"/>
    <property type="match status" value="1"/>
</dbReference>
<dbReference type="InterPro" id="IPR005825">
    <property type="entry name" value="Ribosomal_uL24_CS"/>
</dbReference>
<keyword evidence="2 5" id="KW-0689">Ribosomal protein</keyword>
<keyword evidence="5" id="KW-0694">RNA-binding</keyword>
<dbReference type="GO" id="GO:1990904">
    <property type="term" value="C:ribonucleoprotein complex"/>
    <property type="evidence" value="ECO:0007669"/>
    <property type="project" value="UniProtKB-KW"/>
</dbReference>
<dbReference type="HAMAP" id="MF_01326_B">
    <property type="entry name" value="Ribosomal_uL24_B"/>
    <property type="match status" value="1"/>
</dbReference>
<accession>A0A845DEP7</accession>
<dbReference type="GO" id="GO:0019843">
    <property type="term" value="F:rRNA binding"/>
    <property type="evidence" value="ECO:0007669"/>
    <property type="project" value="UniProtKB-UniRule"/>
</dbReference>
<dbReference type="PANTHER" id="PTHR12903">
    <property type="entry name" value="MITOCHONDRIAL RIBOSOMAL PROTEIN L24"/>
    <property type="match status" value="1"/>
</dbReference>
<comment type="caution">
    <text evidence="8">The sequence shown here is derived from an EMBL/GenBank/DDBJ whole genome shotgun (WGS) entry which is preliminary data.</text>
</comment>